<dbReference type="AlphaFoldDB" id="A0A9W6LP12"/>
<sequence length="456" mass="48913">MMDFLENIVNFVNGVFWGKNILAVMLLGAGVYFTIRTRFLPIRMFPEIIKVVTEKTEGRREEDMTSFQAFCVSTASRIGAGNLAGVVAAVSIGGPGALFWMWVVALVGSSSAFIECTLAQIYKEKDPEGGYRGGPAYFMEKALNKRWMGVLFAISGLICWAGISQIVANSVTESFDNAFGIPKLYSATGMALLAAMIIFGKKNKIARVLDKLVPVMAGLYALVVLFIMVKNFTLLPSVFLSIFKNAFGIEQVMGGGIGVVIISGIKRGLFSNEAGSGSAPCAAAAAAVAHPVKQGLIQALGVFIDTLIICSATAFVILLADKGATDGLVGMSLLQAAMVNHIGSFGTTFIAIILFLFSFSTFLGILFYAKSNVAFLMEGQLPQNLYKAFAITMIFAGGMNQYLFVWGLADMGVGLMTFINIFAIIPLCGVALDSLKDYESKYMNKKATEAESETTL</sequence>
<dbReference type="Pfam" id="PF01235">
    <property type="entry name" value="Na_Ala_symp"/>
    <property type="match status" value="1"/>
</dbReference>
<feature type="transmembrane region" description="Helical" evidence="9">
    <location>
        <begin position="389"/>
        <end position="409"/>
    </location>
</feature>
<feature type="transmembrane region" description="Helical" evidence="9">
    <location>
        <begin position="212"/>
        <end position="229"/>
    </location>
</feature>
<evidence type="ECO:0000256" key="5">
    <source>
        <dbReference type="ARBA" id="ARBA00022692"/>
    </source>
</evidence>
<dbReference type="GO" id="GO:0005283">
    <property type="term" value="F:amino acid:sodium symporter activity"/>
    <property type="evidence" value="ECO:0007669"/>
    <property type="project" value="InterPro"/>
</dbReference>
<evidence type="ECO:0000256" key="7">
    <source>
        <dbReference type="ARBA" id="ARBA00022989"/>
    </source>
</evidence>
<dbReference type="RefSeq" id="WP_309302098.1">
    <property type="nucleotide sequence ID" value="NZ_BSDY01000029.1"/>
</dbReference>
<keyword evidence="8 9" id="KW-0472">Membrane</keyword>
<keyword evidence="7 9" id="KW-1133">Transmembrane helix</keyword>
<feature type="transmembrane region" description="Helical" evidence="9">
    <location>
        <begin position="180"/>
        <end position="200"/>
    </location>
</feature>
<evidence type="ECO:0000256" key="8">
    <source>
        <dbReference type="ARBA" id="ARBA00023136"/>
    </source>
</evidence>
<dbReference type="Proteomes" id="UP001144471">
    <property type="component" value="Unassembled WGS sequence"/>
</dbReference>
<dbReference type="PROSITE" id="PS00873">
    <property type="entry name" value="NA_ALANINE_SYMP"/>
    <property type="match status" value="1"/>
</dbReference>
<comment type="caution">
    <text evidence="10">The sequence shown here is derived from an EMBL/GenBank/DDBJ whole genome shotgun (WGS) entry which is preliminary data.</text>
</comment>
<protein>
    <submittedName>
        <fullName evidence="10">Amino acid carrier protein</fullName>
    </submittedName>
</protein>
<evidence type="ECO:0000256" key="4">
    <source>
        <dbReference type="ARBA" id="ARBA00022475"/>
    </source>
</evidence>
<keyword evidence="6 9" id="KW-0769">Symport</keyword>
<feature type="transmembrane region" description="Helical" evidence="9">
    <location>
        <begin position="147"/>
        <end position="168"/>
    </location>
</feature>
<accession>A0A9W6LP12</accession>
<feature type="transmembrane region" description="Helical" evidence="9">
    <location>
        <begin position="15"/>
        <end position="35"/>
    </location>
</feature>
<feature type="transmembrane region" description="Helical" evidence="9">
    <location>
        <begin position="296"/>
        <end position="320"/>
    </location>
</feature>
<evidence type="ECO:0000256" key="1">
    <source>
        <dbReference type="ARBA" id="ARBA00004651"/>
    </source>
</evidence>
<name>A0A9W6LP12_9FUSO</name>
<evidence type="ECO:0000313" key="10">
    <source>
        <dbReference type="EMBL" id="GLI57931.1"/>
    </source>
</evidence>
<evidence type="ECO:0000256" key="3">
    <source>
        <dbReference type="ARBA" id="ARBA00022448"/>
    </source>
</evidence>
<keyword evidence="3 9" id="KW-0813">Transport</keyword>
<comment type="similarity">
    <text evidence="2 9">Belongs to the alanine or glycine:cation symporter (AGCS) (TC 2.A.25) family.</text>
</comment>
<keyword evidence="11" id="KW-1185">Reference proteome</keyword>
<comment type="subcellular location">
    <subcellularLocation>
        <location evidence="1 9">Cell membrane</location>
        <topology evidence="1 9">Multi-pass membrane protein</topology>
    </subcellularLocation>
</comment>
<feature type="transmembrane region" description="Helical" evidence="9">
    <location>
        <begin position="415"/>
        <end position="435"/>
    </location>
</feature>
<evidence type="ECO:0000256" key="2">
    <source>
        <dbReference type="ARBA" id="ARBA00009261"/>
    </source>
</evidence>
<dbReference type="NCBIfam" id="TIGR00835">
    <property type="entry name" value="agcS"/>
    <property type="match status" value="1"/>
</dbReference>
<dbReference type="EMBL" id="BSDY01000029">
    <property type="protein sequence ID" value="GLI57931.1"/>
    <property type="molecule type" value="Genomic_DNA"/>
</dbReference>
<reference evidence="10" key="1">
    <citation type="submission" date="2022-12" db="EMBL/GenBank/DDBJ databases">
        <title>Reference genome sequencing for broad-spectrum identification of bacterial and archaeal isolates by mass spectrometry.</title>
        <authorList>
            <person name="Sekiguchi Y."/>
            <person name="Tourlousse D.M."/>
        </authorList>
    </citation>
    <scope>NUCLEOTIDE SEQUENCE</scope>
    <source>
        <strain evidence="10">10succ1</strain>
    </source>
</reference>
<dbReference type="InterPro" id="IPR001463">
    <property type="entry name" value="Na/Ala_symport"/>
</dbReference>
<keyword evidence="4 9" id="KW-1003">Cell membrane</keyword>
<keyword evidence="5 9" id="KW-0812">Transmembrane</keyword>
<dbReference type="PRINTS" id="PR00175">
    <property type="entry name" value="NAALASMPORT"/>
</dbReference>
<evidence type="ECO:0000256" key="9">
    <source>
        <dbReference type="RuleBase" id="RU363064"/>
    </source>
</evidence>
<gene>
    <name evidence="10" type="ORF">PM10SUCC1_34450</name>
</gene>
<dbReference type="FunFam" id="1.20.1740.10:FF:000004">
    <property type="entry name" value="Sodium:alanine symporter family protein"/>
    <property type="match status" value="1"/>
</dbReference>
<evidence type="ECO:0000313" key="11">
    <source>
        <dbReference type="Proteomes" id="UP001144471"/>
    </source>
</evidence>
<proteinExistence type="inferred from homology"/>
<feature type="transmembrane region" description="Helical" evidence="9">
    <location>
        <begin position="349"/>
        <end position="369"/>
    </location>
</feature>
<dbReference type="PANTHER" id="PTHR30330:SF1">
    <property type="entry name" value="AMINO-ACID CARRIER PROTEIN ALST"/>
    <property type="match status" value="1"/>
</dbReference>
<dbReference type="PANTHER" id="PTHR30330">
    <property type="entry name" value="AGSS FAMILY TRANSPORTER, SODIUM-ALANINE"/>
    <property type="match status" value="1"/>
</dbReference>
<dbReference type="GO" id="GO:0005886">
    <property type="term" value="C:plasma membrane"/>
    <property type="evidence" value="ECO:0007669"/>
    <property type="project" value="UniProtKB-SubCell"/>
</dbReference>
<evidence type="ECO:0000256" key="6">
    <source>
        <dbReference type="ARBA" id="ARBA00022847"/>
    </source>
</evidence>
<organism evidence="10 11">
    <name type="scientific">Propionigenium maris DSM 9537</name>
    <dbReference type="NCBI Taxonomy" id="1123000"/>
    <lineage>
        <taxon>Bacteria</taxon>
        <taxon>Fusobacteriati</taxon>
        <taxon>Fusobacteriota</taxon>
        <taxon>Fusobacteriia</taxon>
        <taxon>Fusobacteriales</taxon>
        <taxon>Fusobacteriaceae</taxon>
        <taxon>Propionigenium</taxon>
    </lineage>
</organism>
<dbReference type="Gene3D" id="1.20.1740.10">
    <property type="entry name" value="Amino acid/polyamine transporter I"/>
    <property type="match status" value="1"/>
</dbReference>